<proteinExistence type="predicted"/>
<evidence type="ECO:0000313" key="2">
    <source>
        <dbReference type="Proteomes" id="UP000007431"/>
    </source>
</evidence>
<gene>
    <name evidence="1" type="ORF">SCHCODRAFT_84619</name>
</gene>
<dbReference type="Proteomes" id="UP000007431">
    <property type="component" value="Unassembled WGS sequence"/>
</dbReference>
<sequence length="126" mass="13682">MVPIGGPSPSHSAQVTTAHAQQATSIDHYSWYPRPPTHTPSSRQTFYQRIHQKAGAATSCKSATGTTRPLEHVQVHLYSCCSPSRRVSSCCDLSGELAPLNFARAFVDFNLRTHSASVISICRLSA</sequence>
<keyword evidence="2" id="KW-1185">Reference proteome</keyword>
<accession>D8PT92</accession>
<dbReference type="VEuPathDB" id="FungiDB:SCHCODRAFT_01146795"/>
<organism evidence="2">
    <name type="scientific">Schizophyllum commune (strain H4-8 / FGSC 9210)</name>
    <name type="common">Split gill fungus</name>
    <dbReference type="NCBI Taxonomy" id="578458"/>
    <lineage>
        <taxon>Eukaryota</taxon>
        <taxon>Fungi</taxon>
        <taxon>Dikarya</taxon>
        <taxon>Basidiomycota</taxon>
        <taxon>Agaricomycotina</taxon>
        <taxon>Agaricomycetes</taxon>
        <taxon>Agaricomycetidae</taxon>
        <taxon>Agaricales</taxon>
        <taxon>Schizophyllaceae</taxon>
        <taxon>Schizophyllum</taxon>
    </lineage>
</organism>
<evidence type="ECO:0000313" key="1">
    <source>
        <dbReference type="EMBL" id="EFJ01273.1"/>
    </source>
</evidence>
<dbReference type="OrthoDB" id="10454940at2759"/>
<dbReference type="EMBL" id="GL377303">
    <property type="protein sequence ID" value="EFJ01273.1"/>
    <property type="molecule type" value="Genomic_DNA"/>
</dbReference>
<dbReference type="HOGENOM" id="CLU_1982857_0_0_1"/>
<dbReference type="GeneID" id="9594628"/>
<protein>
    <submittedName>
        <fullName evidence="1">Expressed protein</fullName>
    </submittedName>
</protein>
<reference evidence="1 2" key="1">
    <citation type="journal article" date="2010" name="Nat. Biotechnol.">
        <title>Genome sequence of the model mushroom Schizophyllum commune.</title>
        <authorList>
            <person name="Ohm R.A."/>
            <person name="de Jong J.F."/>
            <person name="Lugones L.G."/>
            <person name="Aerts A."/>
            <person name="Kothe E."/>
            <person name="Stajich J.E."/>
            <person name="de Vries R.P."/>
            <person name="Record E."/>
            <person name="Levasseur A."/>
            <person name="Baker S.E."/>
            <person name="Bartholomew K.A."/>
            <person name="Coutinho P.M."/>
            <person name="Erdmann S."/>
            <person name="Fowler T.J."/>
            <person name="Gathman A.C."/>
            <person name="Lombard V."/>
            <person name="Henrissat B."/>
            <person name="Knabe N."/>
            <person name="Kuees U."/>
            <person name="Lilly W.W."/>
            <person name="Lindquist E."/>
            <person name="Lucas S."/>
            <person name="Magnuson J.K."/>
            <person name="Piumi F."/>
            <person name="Raudaskoski M."/>
            <person name="Salamov A."/>
            <person name="Schmutz J."/>
            <person name="Schwarze F.W.M.R."/>
            <person name="vanKuyk P.A."/>
            <person name="Horton J.S."/>
            <person name="Grigoriev I.V."/>
            <person name="Woesten H.A.B."/>
        </authorList>
    </citation>
    <scope>NUCLEOTIDE SEQUENCE [LARGE SCALE GENOMIC DNA]</scope>
    <source>
        <strain evidence="2">H4-8 / FGSC 9210</strain>
    </source>
</reference>
<dbReference type="AlphaFoldDB" id="D8PT92"/>
<dbReference type="RefSeq" id="XP_003036175.1">
    <property type="nucleotide sequence ID" value="XM_003036129.1"/>
</dbReference>
<dbReference type="KEGG" id="scm:SCHCO_01146795"/>
<dbReference type="InParanoid" id="D8PT92"/>
<name>D8PT92_SCHCM</name>